<evidence type="ECO:0008006" key="3">
    <source>
        <dbReference type="Google" id="ProtNLM"/>
    </source>
</evidence>
<reference evidence="1 2" key="1">
    <citation type="submission" date="2022-02" db="EMBL/GenBank/DDBJ databases">
        <title>Shinella B3.7 sp. nov., isolated from Sediment (Zhairuo Island).</title>
        <authorList>
            <person name="Chen G."/>
        </authorList>
    </citation>
    <scope>NUCLEOTIDE SEQUENCE [LARGE SCALE GENOMIC DNA]</scope>
    <source>
        <strain evidence="1 2">B3.7</strain>
    </source>
</reference>
<dbReference type="RefSeq" id="WP_241595906.1">
    <property type="nucleotide sequence ID" value="NZ_JAKVIN010000001.1"/>
</dbReference>
<sequence>MTVRPERPADVGFVADPALRVDGVPPEYFLHLAFSQVYGGGTVSYHPAFYG</sequence>
<evidence type="ECO:0000313" key="2">
    <source>
        <dbReference type="Proteomes" id="UP001201844"/>
    </source>
</evidence>
<accession>A0ABT0CGD6</accession>
<evidence type="ECO:0000313" key="1">
    <source>
        <dbReference type="EMBL" id="MCJ8147676.1"/>
    </source>
</evidence>
<dbReference type="Proteomes" id="UP001201844">
    <property type="component" value="Unassembled WGS sequence"/>
</dbReference>
<protein>
    <recommendedName>
        <fullName evidence="3">GNAT family N-acetyltransferase</fullName>
    </recommendedName>
</protein>
<organism evidence="1 2">
    <name type="scientific">Shinella sedimenti</name>
    <dbReference type="NCBI Taxonomy" id="2919913"/>
    <lineage>
        <taxon>Bacteria</taxon>
        <taxon>Pseudomonadati</taxon>
        <taxon>Pseudomonadota</taxon>
        <taxon>Alphaproteobacteria</taxon>
        <taxon>Hyphomicrobiales</taxon>
        <taxon>Rhizobiaceae</taxon>
        <taxon>Shinella</taxon>
    </lineage>
</organism>
<name>A0ABT0CGD6_9HYPH</name>
<comment type="caution">
    <text evidence="1">The sequence shown here is derived from an EMBL/GenBank/DDBJ whole genome shotgun (WGS) entry which is preliminary data.</text>
</comment>
<dbReference type="EMBL" id="JAKVIN010000001">
    <property type="protein sequence ID" value="MCJ8147676.1"/>
    <property type="molecule type" value="Genomic_DNA"/>
</dbReference>
<gene>
    <name evidence="1" type="ORF">MKI86_00845</name>
</gene>
<keyword evidence="2" id="KW-1185">Reference proteome</keyword>
<proteinExistence type="predicted"/>